<feature type="transmembrane region" description="Helical" evidence="6">
    <location>
        <begin position="336"/>
        <end position="361"/>
    </location>
</feature>
<feature type="transmembrane region" description="Helical" evidence="6">
    <location>
        <begin position="767"/>
        <end position="785"/>
    </location>
</feature>
<proteinExistence type="predicted"/>
<dbReference type="EMBL" id="AP024849">
    <property type="protein sequence ID" value="BCZ45569.1"/>
    <property type="molecule type" value="Genomic_DNA"/>
</dbReference>
<evidence type="ECO:0000313" key="8">
    <source>
        <dbReference type="Proteomes" id="UP000824633"/>
    </source>
</evidence>
<reference evidence="8" key="1">
    <citation type="submission" date="2021-07" db="EMBL/GenBank/DDBJ databases">
        <title>Complete genome sequencing of a Clostridium isolate.</title>
        <authorList>
            <person name="Ueki A."/>
            <person name="Tonouchi A."/>
        </authorList>
    </citation>
    <scope>NUCLEOTIDE SEQUENCE [LARGE SCALE GENOMIC DNA]</scope>
    <source>
        <strain evidence="8">C5S11</strain>
    </source>
</reference>
<feature type="transmembrane region" description="Helical" evidence="6">
    <location>
        <begin position="676"/>
        <end position="693"/>
    </location>
</feature>
<feature type="transmembrane region" description="Helical" evidence="6">
    <location>
        <begin position="699"/>
        <end position="719"/>
    </location>
</feature>
<keyword evidence="3 6" id="KW-0812">Transmembrane</keyword>
<feature type="transmembrane region" description="Helical" evidence="6">
    <location>
        <begin position="876"/>
        <end position="896"/>
    </location>
</feature>
<keyword evidence="4 6" id="KW-1133">Transmembrane helix</keyword>
<dbReference type="InterPro" id="IPR011701">
    <property type="entry name" value="MFS"/>
</dbReference>
<dbReference type="SUPFAM" id="SSF101898">
    <property type="entry name" value="NHL repeat"/>
    <property type="match status" value="1"/>
</dbReference>
<evidence type="ECO:0000313" key="7">
    <source>
        <dbReference type="EMBL" id="BCZ45569.1"/>
    </source>
</evidence>
<comment type="subcellular location">
    <subcellularLocation>
        <location evidence="1">Cell membrane</location>
        <topology evidence="1">Multi-pass membrane protein</topology>
    </subcellularLocation>
</comment>
<feature type="transmembrane region" description="Helical" evidence="6">
    <location>
        <begin position="567"/>
        <end position="593"/>
    </location>
</feature>
<keyword evidence="2" id="KW-1003">Cell membrane</keyword>
<feature type="transmembrane region" description="Helical" evidence="6">
    <location>
        <begin position="12"/>
        <end position="30"/>
    </location>
</feature>
<organism evidence="7 8">
    <name type="scientific">Clostridium gelidum</name>
    <dbReference type="NCBI Taxonomy" id="704125"/>
    <lineage>
        <taxon>Bacteria</taxon>
        <taxon>Bacillati</taxon>
        <taxon>Bacillota</taxon>
        <taxon>Clostridia</taxon>
        <taxon>Eubacteriales</taxon>
        <taxon>Clostridiaceae</taxon>
        <taxon>Clostridium</taxon>
    </lineage>
</organism>
<feature type="transmembrane region" description="Helical" evidence="6">
    <location>
        <begin position="902"/>
        <end position="922"/>
    </location>
</feature>
<feature type="transmembrane region" description="Helical" evidence="6">
    <location>
        <begin position="740"/>
        <end position="761"/>
    </location>
</feature>
<dbReference type="Pfam" id="PF07690">
    <property type="entry name" value="MFS_1"/>
    <property type="match status" value="1"/>
</dbReference>
<protein>
    <recommendedName>
        <fullName evidence="9">Major facilitator superfamily (MFS) profile domain-containing protein</fullName>
    </recommendedName>
</protein>
<dbReference type="PANTHER" id="PTHR43124">
    <property type="entry name" value="PURINE EFFLUX PUMP PBUE"/>
    <property type="match status" value="1"/>
</dbReference>
<evidence type="ECO:0000256" key="2">
    <source>
        <dbReference type="ARBA" id="ARBA00022475"/>
    </source>
</evidence>
<evidence type="ECO:0000256" key="4">
    <source>
        <dbReference type="ARBA" id="ARBA00022989"/>
    </source>
</evidence>
<feature type="transmembrane region" description="Helical" evidence="6">
    <location>
        <begin position="645"/>
        <end position="664"/>
    </location>
</feature>
<gene>
    <name evidence="7" type="ORF">psyc5s11_16360</name>
</gene>
<feature type="transmembrane region" description="Helical" evidence="6">
    <location>
        <begin position="373"/>
        <end position="391"/>
    </location>
</feature>
<feature type="transmembrane region" description="Helical" evidence="6">
    <location>
        <begin position="849"/>
        <end position="869"/>
    </location>
</feature>
<evidence type="ECO:0000256" key="1">
    <source>
        <dbReference type="ARBA" id="ARBA00004651"/>
    </source>
</evidence>
<evidence type="ECO:0008006" key="9">
    <source>
        <dbReference type="Google" id="ProtNLM"/>
    </source>
</evidence>
<feature type="transmembrane region" description="Helical" evidence="6">
    <location>
        <begin position="943"/>
        <end position="965"/>
    </location>
</feature>
<sequence length="1006" mass="112317">MKLNFSKKSYYFLIFITFILVVASFVNVYFNRDCFSYKPFENGPELSSPIFSKVVDNGDQYYIDKGNHRIIGINREGKCKWTYTNTDASYKELVQAPDGRIFVTNYHYVNDAAISNISIDEFSASGKSLGSIYSASYSVNHLFDKTSQIMDLQFFDDALTFVTRTDDKLLLYSINLKENNKSQLKASVSWDDEKEHAIKYCYDHDKEIFYAITALGNVYKIATNVNDAKLLSYSKESGFNIPYSMTLMDGHPVISDIGSRTVKFYDGEIFKTIAIMKKSDDFFTDPALYYSITSASQNEVTLTSSYGISLLNVNTEILTTINTDFPFSSKEHARIISTWFCGLLLILFGFGLIIVFAIYYYKKVGFTDFTYNFMMIVIVVAISALIIANYTNITYKAYQDNSIDKISSIGNLIAKNISPEDVKNIDSLEDFNSQSYKNIVNFLNNNSSNSDNPVLFVDESGLTKKDNAWDADIYFGINKFFNERLYFILAMPEEAGSIYPLEISDKDSIDLLIQKNTLVYPDYVGYFGSYCLVQVPIISNNEVIGTVEVGFNKEHFIKEMRVKQTEIIISIAVVLLLSLLFLKEIIFFIKMFFSKRSLAPGQLIDSGCVRTQMFLGQTAYSISIVCGPLFAMQLYSETFGIPKEIAVAISYSATLLFVGIFAFVSGNLAKKIPLHRLLAISAILAIAGELTAATSTTFLQFLIARSLFGAGVGMILNVLDTMVAMQPDEERVTQGFTMSSAGGQAGIIFGVGMGATVMAYFGYRGVYVVSAIILIILFCTSILFYNKNNVPVTTDLVEDNAGMSFFSFVRNKKVIGYVFFLAVPYFLCLGFIDYFLPLAGNGYGLSEQSISYIVIAFGLISICLGPFLTKKLLSIFNSYIVLIISTVVVSSAIIYYGLNQSVFGLVISCVAFAFADSFFQSVQNIYLTQLPESIKYGQGSTLAFSNIVIGIAGMGQSYIFAFAMIFGIKKVFLIIGVSFLALTVLFLMFNLDKKDCNKNENFLDDV</sequence>
<dbReference type="Proteomes" id="UP000824633">
    <property type="component" value="Chromosome"/>
</dbReference>
<evidence type="ECO:0000256" key="3">
    <source>
        <dbReference type="ARBA" id="ARBA00022692"/>
    </source>
</evidence>
<dbReference type="InterPro" id="IPR036259">
    <property type="entry name" value="MFS_trans_sf"/>
</dbReference>
<keyword evidence="5 6" id="KW-0472">Membrane</keyword>
<name>A0ABM7T9C8_9CLOT</name>
<dbReference type="InterPro" id="IPR050189">
    <property type="entry name" value="MFS_Efflux_Transporters"/>
</dbReference>
<dbReference type="Gene3D" id="1.20.1250.20">
    <property type="entry name" value="MFS general substrate transporter like domains"/>
    <property type="match status" value="1"/>
</dbReference>
<dbReference type="PANTHER" id="PTHR43124:SF3">
    <property type="entry name" value="CHLORAMPHENICOL EFFLUX PUMP RV0191"/>
    <property type="match status" value="1"/>
</dbReference>
<accession>A0ABM7T9C8</accession>
<feature type="transmembrane region" description="Helical" evidence="6">
    <location>
        <begin position="814"/>
        <end position="837"/>
    </location>
</feature>
<dbReference type="SUPFAM" id="SSF103473">
    <property type="entry name" value="MFS general substrate transporter"/>
    <property type="match status" value="1"/>
</dbReference>
<feature type="transmembrane region" description="Helical" evidence="6">
    <location>
        <begin position="971"/>
        <end position="991"/>
    </location>
</feature>
<keyword evidence="8" id="KW-1185">Reference proteome</keyword>
<evidence type="ECO:0000256" key="5">
    <source>
        <dbReference type="ARBA" id="ARBA00023136"/>
    </source>
</evidence>
<evidence type="ECO:0000256" key="6">
    <source>
        <dbReference type="SAM" id="Phobius"/>
    </source>
</evidence>
<dbReference type="RefSeq" id="WP_224037151.1">
    <property type="nucleotide sequence ID" value="NZ_AP024849.1"/>
</dbReference>